<protein>
    <submittedName>
        <fullName evidence="7">Venom S1 protease with CUB domain 12</fullName>
    </submittedName>
</protein>
<dbReference type="GO" id="GO:0006508">
    <property type="term" value="P:proteolysis"/>
    <property type="evidence" value="ECO:0007669"/>
    <property type="project" value="UniProtKB-KW"/>
</dbReference>
<evidence type="ECO:0000256" key="1">
    <source>
        <dbReference type="ARBA" id="ARBA00023157"/>
    </source>
</evidence>
<dbReference type="SUPFAM" id="SSF50494">
    <property type="entry name" value="Trypsin-like serine proteases"/>
    <property type="match status" value="1"/>
</dbReference>
<reference evidence="7" key="1">
    <citation type="journal article" date="2019" name="Toxins">
        <title>Missiles of mass disruption: composition and glandular origin of venom used as a projectile defensive weapon by the assassin bug Platymeris rhadamanthus.</title>
        <authorList>
            <person name="Walker A.A."/>
            <person name="Robinson S.D."/>
            <person name="Undheim E.A.B."/>
            <person name="Jin J."/>
            <person name="Han X."/>
            <person name="Fry B.G."/>
            <person name="Vetter I."/>
            <person name="King G.F."/>
        </authorList>
    </citation>
    <scope>NUCLEOTIDE SEQUENCE</scope>
    <source>
        <tissue evidence="7">Venom glands</tissue>
    </source>
</reference>
<keyword evidence="1" id="KW-1015">Disulfide bond</keyword>
<feature type="signal peptide" evidence="4">
    <location>
        <begin position="1"/>
        <end position="28"/>
    </location>
</feature>
<dbReference type="Gene3D" id="2.60.120.290">
    <property type="entry name" value="Spermadhesin, CUB domain"/>
    <property type="match status" value="1"/>
</dbReference>
<evidence type="ECO:0000313" key="7">
    <source>
        <dbReference type="EMBL" id="QHB21589.1"/>
    </source>
</evidence>
<feature type="chain" id="PRO_5025583207" evidence="4">
    <location>
        <begin position="29"/>
        <end position="559"/>
    </location>
</feature>
<dbReference type="CDD" id="cd00190">
    <property type="entry name" value="Tryp_SPc"/>
    <property type="match status" value="1"/>
</dbReference>
<feature type="domain" description="CUB" evidence="5">
    <location>
        <begin position="28"/>
        <end position="125"/>
    </location>
</feature>
<dbReference type="EMBL" id="MN208400">
    <property type="protein sequence ID" value="QHB21589.1"/>
    <property type="molecule type" value="mRNA"/>
</dbReference>
<dbReference type="InterPro" id="IPR001314">
    <property type="entry name" value="Peptidase_S1A"/>
</dbReference>
<dbReference type="AlphaFoldDB" id="A0A6B9L551"/>
<evidence type="ECO:0000259" key="6">
    <source>
        <dbReference type="PROSITE" id="PS50240"/>
    </source>
</evidence>
<dbReference type="InterPro" id="IPR033116">
    <property type="entry name" value="TRYPSIN_SER"/>
</dbReference>
<feature type="domain" description="Peptidase S1" evidence="6">
    <location>
        <begin position="309"/>
        <end position="545"/>
    </location>
</feature>
<dbReference type="PROSITE" id="PS00134">
    <property type="entry name" value="TRYPSIN_HIS"/>
    <property type="match status" value="1"/>
</dbReference>
<evidence type="ECO:0000259" key="5">
    <source>
        <dbReference type="PROSITE" id="PS01180"/>
    </source>
</evidence>
<dbReference type="InterPro" id="IPR000859">
    <property type="entry name" value="CUB_dom"/>
</dbReference>
<evidence type="ECO:0000256" key="2">
    <source>
        <dbReference type="PROSITE-ProRule" id="PRU00059"/>
    </source>
</evidence>
<name>A0A6B9L551_PLARH</name>
<proteinExistence type="evidence at transcript level"/>
<dbReference type="Gene3D" id="2.40.10.10">
    <property type="entry name" value="Trypsin-like serine proteases"/>
    <property type="match status" value="1"/>
</dbReference>
<dbReference type="InterPro" id="IPR035914">
    <property type="entry name" value="Sperma_CUB_dom_sf"/>
</dbReference>
<dbReference type="GO" id="GO:0004252">
    <property type="term" value="F:serine-type endopeptidase activity"/>
    <property type="evidence" value="ECO:0007669"/>
    <property type="project" value="InterPro"/>
</dbReference>
<dbReference type="Pfam" id="PF00431">
    <property type="entry name" value="CUB"/>
    <property type="match status" value="1"/>
</dbReference>
<dbReference type="InterPro" id="IPR009003">
    <property type="entry name" value="Peptidase_S1_PA"/>
</dbReference>
<dbReference type="FunFam" id="2.40.10.10:FF:000068">
    <property type="entry name" value="transmembrane protease serine 2"/>
    <property type="match status" value="1"/>
</dbReference>
<dbReference type="SMART" id="SM00020">
    <property type="entry name" value="Tryp_SPc"/>
    <property type="match status" value="1"/>
</dbReference>
<dbReference type="PROSITE" id="PS00135">
    <property type="entry name" value="TRYPSIN_SER"/>
    <property type="match status" value="1"/>
</dbReference>
<dbReference type="PROSITE" id="PS01180">
    <property type="entry name" value="CUB"/>
    <property type="match status" value="1"/>
</dbReference>
<dbReference type="PROSITE" id="PS50240">
    <property type="entry name" value="TRYPSIN_DOM"/>
    <property type="match status" value="1"/>
</dbReference>
<dbReference type="PRINTS" id="PR00722">
    <property type="entry name" value="CHYMOTRYPSIN"/>
</dbReference>
<dbReference type="InterPro" id="IPR043504">
    <property type="entry name" value="Peptidase_S1_PA_chymotrypsin"/>
</dbReference>
<dbReference type="Pfam" id="PF00089">
    <property type="entry name" value="Trypsin"/>
    <property type="match status" value="1"/>
</dbReference>
<evidence type="ECO:0000256" key="4">
    <source>
        <dbReference type="SAM" id="SignalP"/>
    </source>
</evidence>
<organism evidence="7">
    <name type="scientific">Platymeris rhadamanthus</name>
    <name type="common">Red spot assassin bug</name>
    <dbReference type="NCBI Taxonomy" id="1134088"/>
    <lineage>
        <taxon>Eukaryota</taxon>
        <taxon>Metazoa</taxon>
        <taxon>Ecdysozoa</taxon>
        <taxon>Arthropoda</taxon>
        <taxon>Hexapoda</taxon>
        <taxon>Insecta</taxon>
        <taxon>Pterygota</taxon>
        <taxon>Neoptera</taxon>
        <taxon>Paraneoptera</taxon>
        <taxon>Hemiptera</taxon>
        <taxon>Heteroptera</taxon>
        <taxon>Panheteroptera</taxon>
        <taxon>Cimicomorpha</taxon>
        <taxon>Reduviidae</taxon>
        <taxon>Platymeris</taxon>
    </lineage>
</organism>
<evidence type="ECO:0000256" key="3">
    <source>
        <dbReference type="RuleBase" id="RU363034"/>
    </source>
</evidence>
<dbReference type="SUPFAM" id="SSF49854">
    <property type="entry name" value="Spermadhesin, CUB domain"/>
    <property type="match status" value="1"/>
</dbReference>
<keyword evidence="3 7" id="KW-0645">Protease</keyword>
<dbReference type="PANTHER" id="PTHR24252">
    <property type="entry name" value="ACROSIN-RELATED"/>
    <property type="match status" value="1"/>
</dbReference>
<sequence length="559" mass="62071">MKISNESMGYLTKILLVVISFIVSGGHCGPEQRDVQLIAGGEATIESPGYPTTSPEPGTSILWSVSSPEGTTITIKCPDIRISPSEGCKKGSLLVIHSGEKSSHFCGSESGLQITSNDNRMTVHFELIWAAGLVHCQVRASRSVDPPLKLVSEPEDIKKVIIMPGDKLYTAMDLRPVPTGEKIKWEFSTVSDYKIGIKCPSLWFTYSGSCNGGNATFDLGDRKEVFCQSHKNVSFVSDRNTLTVTLETVKSTVGFLVCSVLATKGPYFEPWRNLPWKQEDSSEHGLLQKKGPKQTTCNCGWANKPNRRILNGVDAGPNEFPWMAALLHKGAQICGGSIITEYHVMTAAHCTDRFLPEDVTVAVGINHLSKQERYRQIIQAASFINHDGYQLGYASKRDIGLIVLDDKIIFNEKVGPVCLPVYEPSNVYNNDVIAIGWGMMTPEEMETLDTEVLKKTKLKAINMKVCNMVYDNRYEMNPVTQLCLWAPRSGTCFGDSGGPHVWLDPDTNRYVQISLTSLGDWCKFEKPTVSTAIHYYYPWILEAIQRSNHPQEKVCTKID</sequence>
<dbReference type="InterPro" id="IPR001254">
    <property type="entry name" value="Trypsin_dom"/>
</dbReference>
<keyword evidence="3" id="KW-0378">Hydrolase</keyword>
<accession>A0A6B9L551</accession>
<keyword evidence="3" id="KW-0720">Serine protease</keyword>
<comment type="caution">
    <text evidence="2">Lacks conserved residue(s) required for the propagation of feature annotation.</text>
</comment>
<dbReference type="InterPro" id="IPR018114">
    <property type="entry name" value="TRYPSIN_HIS"/>
</dbReference>
<dbReference type="CDD" id="cd00041">
    <property type="entry name" value="CUB"/>
    <property type="match status" value="1"/>
</dbReference>
<dbReference type="PANTHER" id="PTHR24252:SF7">
    <property type="entry name" value="HYALIN"/>
    <property type="match status" value="1"/>
</dbReference>
<keyword evidence="4" id="KW-0732">Signal</keyword>